<dbReference type="Proteomes" id="UP000727506">
    <property type="component" value="Unassembled WGS sequence"/>
</dbReference>
<dbReference type="EMBL" id="JAGZSV010000024">
    <property type="protein sequence ID" value="MBS6940331.1"/>
    <property type="molecule type" value="Genomic_DNA"/>
</dbReference>
<feature type="region of interest" description="Disordered" evidence="1">
    <location>
        <begin position="81"/>
        <end position="158"/>
    </location>
</feature>
<comment type="caution">
    <text evidence="2">The sequence shown here is derived from an EMBL/GenBank/DDBJ whole genome shotgun (WGS) entry which is preliminary data.</text>
</comment>
<accession>A0A943UT18</accession>
<sequence>MSIKLFNYLISFRWHTVREIAAYRRRANEEKPGKSNDGAGSATGLRIGVAVGVSPGFALGNYAAQAAIGIGAGLLSGTLRNSKKEKKKVATTEKRGQGRKTDVQSKNGCRYASTPIFPKPRGKSPFDFPPLKTGPPHPSSAPIGDVRGRVSRPRLRRL</sequence>
<organism evidence="2 3">
    <name type="scientific">Slackia piriformis</name>
    <dbReference type="NCBI Taxonomy" id="626934"/>
    <lineage>
        <taxon>Bacteria</taxon>
        <taxon>Bacillati</taxon>
        <taxon>Actinomycetota</taxon>
        <taxon>Coriobacteriia</taxon>
        <taxon>Eggerthellales</taxon>
        <taxon>Eggerthellaceae</taxon>
        <taxon>Slackia</taxon>
    </lineage>
</organism>
<feature type="compositionally biased region" description="Basic and acidic residues" evidence="1">
    <location>
        <begin position="88"/>
        <end position="103"/>
    </location>
</feature>
<protein>
    <submittedName>
        <fullName evidence="2">Uncharacterized protein</fullName>
    </submittedName>
</protein>
<gene>
    <name evidence="2" type="ORF">KH142_02400</name>
</gene>
<evidence type="ECO:0000313" key="2">
    <source>
        <dbReference type="EMBL" id="MBS6940331.1"/>
    </source>
</evidence>
<evidence type="ECO:0000313" key="3">
    <source>
        <dbReference type="Proteomes" id="UP000727506"/>
    </source>
</evidence>
<proteinExistence type="predicted"/>
<feature type="compositionally biased region" description="Basic residues" evidence="1">
    <location>
        <begin position="149"/>
        <end position="158"/>
    </location>
</feature>
<evidence type="ECO:0000256" key="1">
    <source>
        <dbReference type="SAM" id="MobiDB-lite"/>
    </source>
</evidence>
<name>A0A943UT18_9ACTN</name>
<dbReference type="AlphaFoldDB" id="A0A943UT18"/>
<reference evidence="2" key="1">
    <citation type="submission" date="2021-02" db="EMBL/GenBank/DDBJ databases">
        <title>Infant gut strain persistence is associated with maternal origin, phylogeny, and functional potential including surface adhesion and iron acquisition.</title>
        <authorList>
            <person name="Lou Y.C."/>
        </authorList>
    </citation>
    <scope>NUCLEOTIDE SEQUENCE</scope>
    <source>
        <strain evidence="2">L2_039_000G1_dasL2_039_000G1_concoct_11</strain>
    </source>
</reference>